<protein>
    <submittedName>
        <fullName evidence="2">Uncharacterized protein</fullName>
    </submittedName>
</protein>
<feature type="transmembrane region" description="Helical" evidence="1">
    <location>
        <begin position="54"/>
        <end position="71"/>
    </location>
</feature>
<reference evidence="2 3" key="1">
    <citation type="submission" date="2019-02" db="EMBL/GenBank/DDBJ databases">
        <title>Deep-cultivation of Planctomycetes and their phenomic and genomic characterization uncovers novel biology.</title>
        <authorList>
            <person name="Wiegand S."/>
            <person name="Jogler M."/>
            <person name="Boedeker C."/>
            <person name="Pinto D."/>
            <person name="Vollmers J."/>
            <person name="Rivas-Marin E."/>
            <person name="Kohn T."/>
            <person name="Peeters S.H."/>
            <person name="Heuer A."/>
            <person name="Rast P."/>
            <person name="Oberbeckmann S."/>
            <person name="Bunk B."/>
            <person name="Jeske O."/>
            <person name="Meyerdierks A."/>
            <person name="Storesund J.E."/>
            <person name="Kallscheuer N."/>
            <person name="Luecker S."/>
            <person name="Lage O.M."/>
            <person name="Pohl T."/>
            <person name="Merkel B.J."/>
            <person name="Hornburger P."/>
            <person name="Mueller R.-W."/>
            <person name="Bruemmer F."/>
            <person name="Labrenz M."/>
            <person name="Spormann A.M."/>
            <person name="Op den Camp H."/>
            <person name="Overmann J."/>
            <person name="Amann R."/>
            <person name="Jetten M.S.M."/>
            <person name="Mascher T."/>
            <person name="Medema M.H."/>
            <person name="Devos D.P."/>
            <person name="Kaster A.-K."/>
            <person name="Ovreas L."/>
            <person name="Rohde M."/>
            <person name="Galperin M.Y."/>
            <person name="Jogler C."/>
        </authorList>
    </citation>
    <scope>NUCLEOTIDE SEQUENCE [LARGE SCALE GENOMIC DNA]</scope>
    <source>
        <strain evidence="2 3">Q31a</strain>
    </source>
</reference>
<organism evidence="2 3">
    <name type="scientific">Aureliella helgolandensis</name>
    <dbReference type="NCBI Taxonomy" id="2527968"/>
    <lineage>
        <taxon>Bacteria</taxon>
        <taxon>Pseudomonadati</taxon>
        <taxon>Planctomycetota</taxon>
        <taxon>Planctomycetia</taxon>
        <taxon>Pirellulales</taxon>
        <taxon>Pirellulaceae</taxon>
        <taxon>Aureliella</taxon>
    </lineage>
</organism>
<dbReference type="Proteomes" id="UP000318017">
    <property type="component" value="Chromosome"/>
</dbReference>
<dbReference type="EMBL" id="CP036298">
    <property type="protein sequence ID" value="QDV24069.1"/>
    <property type="molecule type" value="Genomic_DNA"/>
</dbReference>
<evidence type="ECO:0000313" key="3">
    <source>
        <dbReference type="Proteomes" id="UP000318017"/>
    </source>
</evidence>
<dbReference type="OrthoDB" id="9817182at2"/>
<keyword evidence="1" id="KW-0812">Transmembrane</keyword>
<dbReference type="KEGG" id="ahel:Q31a_23820"/>
<evidence type="ECO:0000256" key="1">
    <source>
        <dbReference type="SAM" id="Phobius"/>
    </source>
</evidence>
<dbReference type="AlphaFoldDB" id="A0A518G671"/>
<sequence>MSQPNKLDTRLAQLKNELSGPPDFAQRVLSEIASEQEPAHIQVERPAVRSLRRLAALATAAALMLAVGWWMTQPKSLYAQAVAALQKVDVIHATGWTTTVVRKWPLESDAAVGDDEKHAIDAWYWSDESRNSRAYEAMGPITITRDGDTLNEYQRDTNLLYVSKGQPKDYISRFETLSEVLRELKAEGNSTTDLGSREVDGRVLRGTRLDRHGKTADYWFDASTHLPVSYTRSHVVEGRTITVLELSLAYNEPLPNTVVAYAPPATENLRYGGQMDNVIAVWNQHVQNVGVALQKQANPALPRIVARTDQKVFSYQYTKPTPDGRFMVVPLDNGQNGEMNVGDFIRRRVSSQAEERDLYRWRVERELAERTFPRSDLVCESGTPWQEWTSYALGTVGLEFNTVEEEREFWIAKHDGVSRKSYTEVNPPVPYIVQGGREQRGLVKLGVGHLLHPVSLDQLFDDFHYLQNSTVIAGTHPIIVDQTGLPRAPEFDRSQYDSWDDYKTAVNYDQYLVASDSPWFVDEGSLQMARQWYEKELGITFEPETRKLTTYVVRQANEPAPAAEK</sequence>
<proteinExistence type="predicted"/>
<accession>A0A518G671</accession>
<keyword evidence="3" id="KW-1185">Reference proteome</keyword>
<gene>
    <name evidence="2" type="ORF">Q31a_23820</name>
</gene>
<evidence type="ECO:0000313" key="2">
    <source>
        <dbReference type="EMBL" id="QDV24069.1"/>
    </source>
</evidence>
<name>A0A518G671_9BACT</name>
<dbReference type="RefSeq" id="WP_145077468.1">
    <property type="nucleotide sequence ID" value="NZ_CP036298.1"/>
</dbReference>
<keyword evidence="1" id="KW-0472">Membrane</keyword>
<keyword evidence="1" id="KW-1133">Transmembrane helix</keyword>